<gene>
    <name evidence="1" type="ORF">B7P43_G06919</name>
</gene>
<evidence type="ECO:0000313" key="2">
    <source>
        <dbReference type="Proteomes" id="UP000235965"/>
    </source>
</evidence>
<proteinExistence type="predicted"/>
<name>A0A2J7RNY2_9NEOP</name>
<keyword evidence="2" id="KW-1185">Reference proteome</keyword>
<dbReference type="AlphaFoldDB" id="A0A2J7RNY2"/>
<evidence type="ECO:0000313" key="1">
    <source>
        <dbReference type="EMBL" id="PNF42550.1"/>
    </source>
</evidence>
<organism evidence="1 2">
    <name type="scientific">Cryptotermes secundus</name>
    <dbReference type="NCBI Taxonomy" id="105785"/>
    <lineage>
        <taxon>Eukaryota</taxon>
        <taxon>Metazoa</taxon>
        <taxon>Ecdysozoa</taxon>
        <taxon>Arthropoda</taxon>
        <taxon>Hexapoda</taxon>
        <taxon>Insecta</taxon>
        <taxon>Pterygota</taxon>
        <taxon>Neoptera</taxon>
        <taxon>Polyneoptera</taxon>
        <taxon>Dictyoptera</taxon>
        <taxon>Blattodea</taxon>
        <taxon>Blattoidea</taxon>
        <taxon>Termitoidae</taxon>
        <taxon>Kalotermitidae</taxon>
        <taxon>Cryptotermitinae</taxon>
        <taxon>Cryptotermes</taxon>
    </lineage>
</organism>
<dbReference type="Proteomes" id="UP000235965">
    <property type="component" value="Unassembled WGS sequence"/>
</dbReference>
<dbReference type="EMBL" id="NEVH01002144">
    <property type="protein sequence ID" value="PNF42550.1"/>
    <property type="molecule type" value="Genomic_DNA"/>
</dbReference>
<accession>A0A2J7RNY2</accession>
<reference evidence="1 2" key="1">
    <citation type="submission" date="2017-12" db="EMBL/GenBank/DDBJ databases">
        <title>Hemimetabolous genomes reveal molecular basis of termite eusociality.</title>
        <authorList>
            <person name="Harrison M.C."/>
            <person name="Jongepier E."/>
            <person name="Robertson H.M."/>
            <person name="Arning N."/>
            <person name="Bitard-Feildel T."/>
            <person name="Chao H."/>
            <person name="Childers C.P."/>
            <person name="Dinh H."/>
            <person name="Doddapaneni H."/>
            <person name="Dugan S."/>
            <person name="Gowin J."/>
            <person name="Greiner C."/>
            <person name="Han Y."/>
            <person name="Hu H."/>
            <person name="Hughes D.S.T."/>
            <person name="Huylmans A.-K."/>
            <person name="Kemena C."/>
            <person name="Kremer L.P.M."/>
            <person name="Lee S.L."/>
            <person name="Lopez-Ezquerra A."/>
            <person name="Mallet L."/>
            <person name="Monroy-Kuhn J.M."/>
            <person name="Moser A."/>
            <person name="Murali S.C."/>
            <person name="Muzny D.M."/>
            <person name="Otani S."/>
            <person name="Piulachs M.-D."/>
            <person name="Poelchau M."/>
            <person name="Qu J."/>
            <person name="Schaub F."/>
            <person name="Wada-Katsumata A."/>
            <person name="Worley K.C."/>
            <person name="Xie Q."/>
            <person name="Ylla G."/>
            <person name="Poulsen M."/>
            <person name="Gibbs R.A."/>
            <person name="Schal C."/>
            <person name="Richards S."/>
            <person name="Belles X."/>
            <person name="Korb J."/>
            <person name="Bornberg-Bauer E."/>
        </authorList>
    </citation>
    <scope>NUCLEOTIDE SEQUENCE [LARGE SCALE GENOMIC DNA]</scope>
    <source>
        <tissue evidence="1">Whole body</tissue>
    </source>
</reference>
<protein>
    <submittedName>
        <fullName evidence="1">Uncharacterized protein</fullName>
    </submittedName>
</protein>
<comment type="caution">
    <text evidence="1">The sequence shown here is derived from an EMBL/GenBank/DDBJ whole genome shotgun (WGS) entry which is preliminary data.</text>
</comment>
<sequence>MSEGRVYFPLELVFLFIGIDELGEDGGFFRWNYLKSIVYQVKISELEHLKARIRDAVAMVTPNVLQAWIFVVPQREPTFKFTEKVIYAEKKNFDSFPL</sequence>
<dbReference type="InParanoid" id="A0A2J7RNY2"/>